<evidence type="ECO:0000256" key="9">
    <source>
        <dbReference type="ARBA" id="ARBA00023136"/>
    </source>
</evidence>
<dbReference type="InterPro" id="IPR001128">
    <property type="entry name" value="Cyt_P450"/>
</dbReference>
<evidence type="ECO:0008006" key="12">
    <source>
        <dbReference type="Google" id="ProtNLM"/>
    </source>
</evidence>
<dbReference type="Gramene" id="QL10p024800:mrna">
    <property type="protein sequence ID" value="QL10p024800:mrna"/>
    <property type="gene ID" value="QL10p024800"/>
</dbReference>
<keyword evidence="4" id="KW-0349">Heme</keyword>
<evidence type="ECO:0000256" key="1">
    <source>
        <dbReference type="ARBA" id="ARBA00001971"/>
    </source>
</evidence>
<dbReference type="PRINTS" id="PR00463">
    <property type="entry name" value="EP450I"/>
</dbReference>
<keyword evidence="11" id="KW-1185">Reference proteome</keyword>
<dbReference type="GO" id="GO:0005506">
    <property type="term" value="F:iron ion binding"/>
    <property type="evidence" value="ECO:0007669"/>
    <property type="project" value="InterPro"/>
</dbReference>
<dbReference type="GO" id="GO:0016020">
    <property type="term" value="C:membrane"/>
    <property type="evidence" value="ECO:0007669"/>
    <property type="project" value="UniProtKB-SubCell"/>
</dbReference>
<keyword evidence="6" id="KW-0560">Oxidoreductase</keyword>
<evidence type="ECO:0000313" key="10">
    <source>
        <dbReference type="EnsemblPlants" id="QL10p024800:mrna"/>
    </source>
</evidence>
<dbReference type="SUPFAM" id="SSF48264">
    <property type="entry name" value="Cytochrome P450"/>
    <property type="match status" value="1"/>
</dbReference>
<dbReference type="InParanoid" id="A0A7N2MR59"/>
<comment type="cofactor">
    <cofactor evidence="1">
        <name>heme</name>
        <dbReference type="ChEBI" id="CHEBI:30413"/>
    </cofactor>
</comment>
<evidence type="ECO:0000256" key="6">
    <source>
        <dbReference type="ARBA" id="ARBA00023002"/>
    </source>
</evidence>
<proteinExistence type="inferred from homology"/>
<dbReference type="Pfam" id="PF00067">
    <property type="entry name" value="p450"/>
    <property type="match status" value="1"/>
</dbReference>
<dbReference type="OMA" id="MVIRESF"/>
<comment type="subcellular location">
    <subcellularLocation>
        <location evidence="2">Membrane</location>
    </subcellularLocation>
</comment>
<evidence type="ECO:0000256" key="5">
    <source>
        <dbReference type="ARBA" id="ARBA00022723"/>
    </source>
</evidence>
<dbReference type="GO" id="GO:0020037">
    <property type="term" value="F:heme binding"/>
    <property type="evidence" value="ECO:0007669"/>
    <property type="project" value="InterPro"/>
</dbReference>
<dbReference type="PANTHER" id="PTHR47943:SF9">
    <property type="entry name" value="CYTOCHROME P450"/>
    <property type="match status" value="1"/>
</dbReference>
<evidence type="ECO:0000256" key="7">
    <source>
        <dbReference type="ARBA" id="ARBA00023004"/>
    </source>
</evidence>
<dbReference type="AlphaFoldDB" id="A0A7N2MR59"/>
<dbReference type="EnsemblPlants" id="QL10p024800:mrna">
    <property type="protein sequence ID" value="QL10p024800:mrna"/>
    <property type="gene ID" value="QL10p024800"/>
</dbReference>
<evidence type="ECO:0000256" key="8">
    <source>
        <dbReference type="ARBA" id="ARBA00023033"/>
    </source>
</evidence>
<keyword evidence="7" id="KW-0408">Iron</keyword>
<dbReference type="InterPro" id="IPR036396">
    <property type="entry name" value="Cyt_P450_sf"/>
</dbReference>
<dbReference type="PANTHER" id="PTHR47943">
    <property type="entry name" value="CYTOCHROME P450 93A3-LIKE"/>
    <property type="match status" value="1"/>
</dbReference>
<dbReference type="InterPro" id="IPR002401">
    <property type="entry name" value="Cyt_P450_E_grp-I"/>
</dbReference>
<dbReference type="GO" id="GO:0004497">
    <property type="term" value="F:monooxygenase activity"/>
    <property type="evidence" value="ECO:0007669"/>
    <property type="project" value="UniProtKB-KW"/>
</dbReference>
<dbReference type="Gene3D" id="1.10.630.10">
    <property type="entry name" value="Cytochrome P450"/>
    <property type="match status" value="1"/>
</dbReference>
<keyword evidence="9" id="KW-0472">Membrane</keyword>
<accession>A0A7N2MR59</accession>
<keyword evidence="8" id="KW-0503">Monooxygenase</keyword>
<reference evidence="10" key="2">
    <citation type="submission" date="2021-01" db="UniProtKB">
        <authorList>
            <consortium name="EnsemblPlants"/>
        </authorList>
    </citation>
    <scope>IDENTIFICATION</scope>
</reference>
<name>A0A7N2MR59_QUELO</name>
<reference evidence="10 11" key="1">
    <citation type="journal article" date="2016" name="G3 (Bethesda)">
        <title>First Draft Assembly and Annotation of the Genome of a California Endemic Oak Quercus lobata Nee (Fagaceae).</title>
        <authorList>
            <person name="Sork V.L."/>
            <person name="Fitz-Gibbon S.T."/>
            <person name="Puiu D."/>
            <person name="Crepeau M."/>
            <person name="Gugger P.F."/>
            <person name="Sherman R."/>
            <person name="Stevens K."/>
            <person name="Langley C.H."/>
            <person name="Pellegrini M."/>
            <person name="Salzberg S.L."/>
        </authorList>
    </citation>
    <scope>NUCLEOTIDE SEQUENCE [LARGE SCALE GENOMIC DNA]</scope>
    <source>
        <strain evidence="10 11">cv. SW786</strain>
    </source>
</reference>
<sequence length="131" mass="14994">MLDMFAGASDTSSAAIEWSLSELLRHPRVMKYLQEELSIVVGMNRMVEETDLEKLPCLDMVIRESFRLHPIAEFLTPHQSTKDIEINGYYIPERTLPNGMSPNDLDMEEKDGLTMPRANPLLTIPTYRLLV</sequence>
<evidence type="ECO:0000256" key="2">
    <source>
        <dbReference type="ARBA" id="ARBA00004370"/>
    </source>
</evidence>
<evidence type="ECO:0000313" key="11">
    <source>
        <dbReference type="Proteomes" id="UP000594261"/>
    </source>
</evidence>
<evidence type="ECO:0000256" key="4">
    <source>
        <dbReference type="ARBA" id="ARBA00022617"/>
    </source>
</evidence>
<dbReference type="Proteomes" id="UP000594261">
    <property type="component" value="Chromosome 10"/>
</dbReference>
<organism evidence="10 11">
    <name type="scientific">Quercus lobata</name>
    <name type="common">Valley oak</name>
    <dbReference type="NCBI Taxonomy" id="97700"/>
    <lineage>
        <taxon>Eukaryota</taxon>
        <taxon>Viridiplantae</taxon>
        <taxon>Streptophyta</taxon>
        <taxon>Embryophyta</taxon>
        <taxon>Tracheophyta</taxon>
        <taxon>Spermatophyta</taxon>
        <taxon>Magnoliopsida</taxon>
        <taxon>eudicotyledons</taxon>
        <taxon>Gunneridae</taxon>
        <taxon>Pentapetalae</taxon>
        <taxon>rosids</taxon>
        <taxon>fabids</taxon>
        <taxon>Fagales</taxon>
        <taxon>Fagaceae</taxon>
        <taxon>Quercus</taxon>
    </lineage>
</organism>
<evidence type="ECO:0000256" key="3">
    <source>
        <dbReference type="ARBA" id="ARBA00010617"/>
    </source>
</evidence>
<dbReference type="EMBL" id="LRBV02000010">
    <property type="status" value="NOT_ANNOTATED_CDS"/>
    <property type="molecule type" value="Genomic_DNA"/>
</dbReference>
<keyword evidence="5" id="KW-0479">Metal-binding</keyword>
<protein>
    <recommendedName>
        <fullName evidence="12">Cytochrome P450</fullName>
    </recommendedName>
</protein>
<dbReference type="GO" id="GO:0016705">
    <property type="term" value="F:oxidoreductase activity, acting on paired donors, with incorporation or reduction of molecular oxygen"/>
    <property type="evidence" value="ECO:0007669"/>
    <property type="project" value="InterPro"/>
</dbReference>
<comment type="similarity">
    <text evidence="3">Belongs to the cytochrome P450 family.</text>
</comment>